<dbReference type="Gramene" id="QL03p005364:mrna">
    <property type="protein sequence ID" value="QL03p005364:mrna"/>
    <property type="gene ID" value="QL03p005364"/>
</dbReference>
<evidence type="ECO:0000313" key="3">
    <source>
        <dbReference type="EnsemblPlants" id="QL03p005364:mrna"/>
    </source>
</evidence>
<reference evidence="3 4" key="1">
    <citation type="journal article" date="2016" name="G3 (Bethesda)">
        <title>First Draft Assembly and Annotation of the Genome of a California Endemic Oak Quercus lobata Nee (Fagaceae).</title>
        <authorList>
            <person name="Sork V.L."/>
            <person name="Fitz-Gibbon S.T."/>
            <person name="Puiu D."/>
            <person name="Crepeau M."/>
            <person name="Gugger P.F."/>
            <person name="Sherman R."/>
            <person name="Stevens K."/>
            <person name="Langley C.H."/>
            <person name="Pellegrini M."/>
            <person name="Salzberg S.L."/>
        </authorList>
    </citation>
    <scope>NUCLEOTIDE SEQUENCE [LARGE SCALE GENOMIC DNA]</scope>
    <source>
        <strain evidence="3 4">cv. SW786</strain>
    </source>
</reference>
<proteinExistence type="predicted"/>
<feature type="domain" description="DUF4220" evidence="2">
    <location>
        <begin position="15"/>
        <end position="259"/>
    </location>
</feature>
<dbReference type="EMBL" id="LRBV02000003">
    <property type="status" value="NOT_ANNOTATED_CDS"/>
    <property type="molecule type" value="Genomic_DNA"/>
</dbReference>
<dbReference type="PANTHER" id="PTHR31325">
    <property type="entry name" value="OS01G0798800 PROTEIN-RELATED"/>
    <property type="match status" value="1"/>
</dbReference>
<dbReference type="Pfam" id="PF13968">
    <property type="entry name" value="DUF4220"/>
    <property type="match status" value="1"/>
</dbReference>
<name>A0A7N2L4D8_QUELO</name>
<dbReference type="AlphaFoldDB" id="A0A7N2L4D8"/>
<evidence type="ECO:0000259" key="2">
    <source>
        <dbReference type="Pfam" id="PF13968"/>
    </source>
</evidence>
<keyword evidence="1" id="KW-1133">Transmembrane helix</keyword>
<dbReference type="InParanoid" id="A0A7N2L4D8"/>
<dbReference type="OMA" id="HVACHEP"/>
<reference evidence="3" key="2">
    <citation type="submission" date="2021-01" db="UniProtKB">
        <authorList>
            <consortium name="EnsemblPlants"/>
        </authorList>
    </citation>
    <scope>IDENTIFICATION</scope>
</reference>
<keyword evidence="1" id="KW-0472">Membrane</keyword>
<feature type="transmembrane region" description="Helical" evidence="1">
    <location>
        <begin position="92"/>
        <end position="109"/>
    </location>
</feature>
<sequence>MRKKTAKKCVTFIIWSAYLLADWAASFAVGLIFDTEEKYASAQDKGDDAKGAEADTGLLLVLWVPFLLLMVGGQDRITSFAVQDNELWHRHLIWLILQLCTTGFVFIQSVHQNRLWIPTLLLLLAGTIKYAERIVALYLASSDSFGTSVLKDPNPGPNYEKLMREYEHYKDSGVPVQFVIFEDRESRVIKYDRFKLSDSELVQYAHRFANIYKGLIVNLMFSSREHKESREFFSKRTAEDALRILETELNIFYDLLHTKSFDLKLTYILFFGVLGLDVVTHLLWMFSDWSTVSSPSKYAKYFPLAKIQSIIYHVLLHKRRPRWKISNGAPQKNQWRVACTAKIFKKLKPKSNESEKKTTEATQKIKWQEASTPIMFKRWSETLSQFNFLSYCYKESSSESIYRIMMTNMLKSMHIKDFIEQKKNDFFLKRSVVSPPLPEKLWEFIFDELLEKSISAHDDEEAKRISSARGDWILENGVFFDDDDSKLSLLMPYVKDVAYDESLLLWHIATELCTTNLPDNTGYEELMFRQFSQWLSNYMMYLLYQQPNLMSEVSGIAKQRFRDTLAEVQRFFRQGSGLKDLVNDPKKGYQIICGVDTHLKPALVKGNLSKSALFDATRLAKELNLLGERKWKVMSKVWVELLSYAASRSRGNGHVQQLSKGGELLTFVWLLMAQFGLRESWVETRIRTRLVVSK</sequence>
<evidence type="ECO:0000256" key="1">
    <source>
        <dbReference type="SAM" id="Phobius"/>
    </source>
</evidence>
<protein>
    <recommendedName>
        <fullName evidence="2">DUF4220 domain-containing protein</fullName>
    </recommendedName>
</protein>
<dbReference type="Proteomes" id="UP000594261">
    <property type="component" value="Chromosome 3"/>
</dbReference>
<dbReference type="InterPro" id="IPR025315">
    <property type="entry name" value="DUF4220"/>
</dbReference>
<keyword evidence="1" id="KW-0812">Transmembrane</keyword>
<organism evidence="3 4">
    <name type="scientific">Quercus lobata</name>
    <name type="common">Valley oak</name>
    <dbReference type="NCBI Taxonomy" id="97700"/>
    <lineage>
        <taxon>Eukaryota</taxon>
        <taxon>Viridiplantae</taxon>
        <taxon>Streptophyta</taxon>
        <taxon>Embryophyta</taxon>
        <taxon>Tracheophyta</taxon>
        <taxon>Spermatophyta</taxon>
        <taxon>Magnoliopsida</taxon>
        <taxon>eudicotyledons</taxon>
        <taxon>Gunneridae</taxon>
        <taxon>Pentapetalae</taxon>
        <taxon>rosids</taxon>
        <taxon>fabids</taxon>
        <taxon>Fagales</taxon>
        <taxon>Fagaceae</taxon>
        <taxon>Quercus</taxon>
    </lineage>
</organism>
<dbReference type="Pfam" id="PF04578">
    <property type="entry name" value="DUF594"/>
    <property type="match status" value="1"/>
</dbReference>
<dbReference type="InterPro" id="IPR007658">
    <property type="entry name" value="DUF594"/>
</dbReference>
<evidence type="ECO:0000313" key="4">
    <source>
        <dbReference type="Proteomes" id="UP000594261"/>
    </source>
</evidence>
<keyword evidence="4" id="KW-1185">Reference proteome</keyword>
<feature type="transmembrane region" description="Helical" evidence="1">
    <location>
        <begin position="52"/>
        <end position="71"/>
    </location>
</feature>
<dbReference type="EnsemblPlants" id="QL03p005364:mrna">
    <property type="protein sequence ID" value="QL03p005364:mrna"/>
    <property type="gene ID" value="QL03p005364"/>
</dbReference>
<accession>A0A7N2L4D8</accession>